<feature type="non-terminal residue" evidence="13">
    <location>
        <position position="1"/>
    </location>
</feature>
<feature type="binding site" evidence="10">
    <location>
        <position position="51"/>
    </location>
    <ligand>
        <name>ATP</name>
        <dbReference type="ChEBI" id="CHEBI:30616"/>
    </ligand>
</feature>
<keyword evidence="7 10" id="KW-0067">ATP-binding</keyword>
<dbReference type="CDD" id="cd04241">
    <property type="entry name" value="AAK_FomA-like"/>
    <property type="match status" value="1"/>
</dbReference>
<evidence type="ECO:0000256" key="8">
    <source>
        <dbReference type="ARBA" id="ARBA00023229"/>
    </source>
</evidence>
<dbReference type="InterPro" id="IPR024192">
    <property type="entry name" value="Fosfomycin_R_FomA-type"/>
</dbReference>
<dbReference type="EMBL" id="LGFU01000063">
    <property type="protein sequence ID" value="KUK46155.1"/>
    <property type="molecule type" value="Genomic_DNA"/>
</dbReference>
<evidence type="ECO:0000259" key="12">
    <source>
        <dbReference type="Pfam" id="PF00696"/>
    </source>
</evidence>
<comment type="caution">
    <text evidence="13">The sequence shown here is derived from an EMBL/GenBank/DDBJ whole genome shotgun (WGS) entry which is preliminary data.</text>
</comment>
<feature type="binding site" evidence="10">
    <location>
        <position position="55"/>
    </location>
    <ligand>
        <name>substrate</name>
    </ligand>
</feature>
<feature type="binding site" evidence="10">
    <location>
        <begin position="5"/>
        <end position="9"/>
    </location>
    <ligand>
        <name>ATP</name>
        <dbReference type="ChEBI" id="CHEBI:30616"/>
    </ligand>
</feature>
<gene>
    <name evidence="13" type="ORF">XD73_0975</name>
</gene>
<evidence type="ECO:0000256" key="4">
    <source>
        <dbReference type="ARBA" id="ARBA00022679"/>
    </source>
</evidence>
<dbReference type="PANTHER" id="PTHR43654">
    <property type="entry name" value="GLUTAMATE 5-KINASE"/>
    <property type="match status" value="1"/>
</dbReference>
<dbReference type="InterPro" id="IPR036393">
    <property type="entry name" value="AceGlu_kinase-like_sf"/>
</dbReference>
<dbReference type="Proteomes" id="UP000064249">
    <property type="component" value="Unassembled WGS sequence"/>
</dbReference>
<evidence type="ECO:0000256" key="3">
    <source>
        <dbReference type="ARBA" id="ARBA00017267"/>
    </source>
</evidence>
<comment type="catalytic activity">
    <reaction evidence="9">
        <text>isopentenyl phosphate + ATP = isopentenyl diphosphate + ADP</text>
        <dbReference type="Rhea" id="RHEA:33963"/>
        <dbReference type="ChEBI" id="CHEBI:30616"/>
        <dbReference type="ChEBI" id="CHEBI:65078"/>
        <dbReference type="ChEBI" id="CHEBI:128769"/>
        <dbReference type="ChEBI" id="CHEBI:456216"/>
        <dbReference type="EC" id="2.7.4.26"/>
    </reaction>
</comment>
<dbReference type="InterPro" id="IPR001048">
    <property type="entry name" value="Asp/Glu/Uridylate_kinase"/>
</dbReference>
<evidence type="ECO:0000256" key="6">
    <source>
        <dbReference type="ARBA" id="ARBA00022777"/>
    </source>
</evidence>
<accession>A0A101FX97</accession>
<dbReference type="GO" id="GO:0005524">
    <property type="term" value="F:ATP binding"/>
    <property type="evidence" value="ECO:0007669"/>
    <property type="project" value="UniProtKB-KW"/>
</dbReference>
<dbReference type="Gene3D" id="3.40.1160.10">
    <property type="entry name" value="Acetylglutamate kinase-like"/>
    <property type="match status" value="1"/>
</dbReference>
<dbReference type="EC" id="2.7.4.26" evidence="2"/>
<feature type="domain" description="Aspartate/glutamate/uridylate kinase" evidence="12">
    <location>
        <begin position="2"/>
        <end position="231"/>
    </location>
</feature>
<dbReference type="GO" id="GO:0008299">
    <property type="term" value="P:isoprenoid biosynthetic process"/>
    <property type="evidence" value="ECO:0007669"/>
    <property type="project" value="UniProtKB-KW"/>
</dbReference>
<organism evidence="13 14">
    <name type="scientific">Anaerolinea thermophila</name>
    <dbReference type="NCBI Taxonomy" id="167964"/>
    <lineage>
        <taxon>Bacteria</taxon>
        <taxon>Bacillati</taxon>
        <taxon>Chloroflexota</taxon>
        <taxon>Anaerolineae</taxon>
        <taxon>Anaerolineales</taxon>
        <taxon>Anaerolineaceae</taxon>
        <taxon>Anaerolinea</taxon>
    </lineage>
</organism>
<evidence type="ECO:0000256" key="7">
    <source>
        <dbReference type="ARBA" id="ARBA00022840"/>
    </source>
</evidence>
<feature type="site" description="Transition state stabilizer" evidence="11">
    <location>
        <position position="14"/>
    </location>
</feature>
<evidence type="ECO:0000256" key="10">
    <source>
        <dbReference type="PIRSR" id="PIRSR016496-1"/>
    </source>
</evidence>
<dbReference type="SUPFAM" id="SSF53633">
    <property type="entry name" value="Carbamate kinase-like"/>
    <property type="match status" value="1"/>
</dbReference>
<protein>
    <recommendedName>
        <fullName evidence="3">Isopentenyl phosphate kinase</fullName>
        <ecNumber evidence="2">2.7.4.26</ecNumber>
    </recommendedName>
</protein>
<feature type="binding site" evidence="10">
    <location>
        <position position="50"/>
    </location>
    <ligand>
        <name>substrate</name>
    </ligand>
</feature>
<evidence type="ECO:0000313" key="13">
    <source>
        <dbReference type="EMBL" id="KUK46155.1"/>
    </source>
</evidence>
<dbReference type="NCBIfam" id="NF040647">
    <property type="entry name" value="IPPK_Arch"/>
    <property type="match status" value="1"/>
</dbReference>
<comment type="similarity">
    <text evidence="1">Belongs to the isopentenyl phosphate kinase family.</text>
</comment>
<evidence type="ECO:0000256" key="1">
    <source>
        <dbReference type="ARBA" id="ARBA00010540"/>
    </source>
</evidence>
<dbReference type="GO" id="GO:0004349">
    <property type="term" value="F:glutamate 5-kinase activity"/>
    <property type="evidence" value="ECO:0007669"/>
    <property type="project" value="TreeGrafter"/>
</dbReference>
<evidence type="ECO:0000256" key="2">
    <source>
        <dbReference type="ARBA" id="ARBA00012908"/>
    </source>
</evidence>
<reference evidence="13 14" key="1">
    <citation type="journal article" date="2015" name="MBio">
        <title>Genome-Resolved Metagenomic Analysis Reveals Roles for Candidate Phyla and Other Microbial Community Members in Biogeochemical Transformations in Oil Reservoirs.</title>
        <authorList>
            <person name="Hu P."/>
            <person name="Tom L."/>
            <person name="Singh A."/>
            <person name="Thomas B.C."/>
            <person name="Baker B.J."/>
            <person name="Piceno Y.M."/>
            <person name="Andersen G.L."/>
            <person name="Banfield J.F."/>
        </authorList>
    </citation>
    <scope>NUCLEOTIDE SEQUENCE [LARGE SCALE GENOMIC DNA]</scope>
    <source>
        <strain evidence="13">46_16</strain>
    </source>
</reference>
<dbReference type="PANTHER" id="PTHR43654:SF1">
    <property type="entry name" value="ISOPENTENYL PHOSPHATE KINASE"/>
    <property type="match status" value="1"/>
</dbReference>
<evidence type="ECO:0000256" key="11">
    <source>
        <dbReference type="PIRSR" id="PIRSR016496-2"/>
    </source>
</evidence>
<evidence type="ECO:0000256" key="5">
    <source>
        <dbReference type="ARBA" id="ARBA00022741"/>
    </source>
</evidence>
<dbReference type="PATRIC" id="fig|167964.4.peg.772"/>
<keyword evidence="8" id="KW-0414">Isoprene biosynthesis</keyword>
<feature type="binding site" evidence="10">
    <location>
        <position position="154"/>
    </location>
    <ligand>
        <name>substrate</name>
    </ligand>
</feature>
<dbReference type="Pfam" id="PF00696">
    <property type="entry name" value="AA_kinase"/>
    <property type="match status" value="1"/>
</dbReference>
<dbReference type="GO" id="GO:0102043">
    <property type="term" value="F:isopentenyl phosphate kinase activity"/>
    <property type="evidence" value="ECO:0007669"/>
    <property type="project" value="UniProtKB-EC"/>
</dbReference>
<dbReference type="PIRSF" id="PIRSF016496">
    <property type="entry name" value="Kin_FomA"/>
    <property type="match status" value="1"/>
</dbReference>
<sequence length="263" mass="29156">LIFVKLGGSLITNKNQAYSARRPLISRLVQEIKQALQANPELSIILGHGSGSFGHPPAKKFQTRLGVRTENEWHGFIEVRQQADALHRIVMDELWQAGLNAISFPPSSLVVTRNHMDIQMNIQPLRHALQHTLLPVVFGDVVFDHTLGGTIVSTEEILAHLCDHLPIQRIYIAGIEKGVWKNSNDPQQLFQVLTPAEFSTFAEEIKGSSAPDVTGGMRSKVEILFSIIQKHPNMEATIFSGEEPDNLFQVLTGKPCGTMLKNA</sequence>
<proteinExistence type="inferred from homology"/>
<keyword evidence="6" id="KW-0418">Kinase</keyword>
<evidence type="ECO:0000313" key="14">
    <source>
        <dbReference type="Proteomes" id="UP000064249"/>
    </source>
</evidence>
<keyword evidence="5 10" id="KW-0547">Nucleotide-binding</keyword>
<feature type="binding site" evidence="10">
    <location>
        <position position="216"/>
    </location>
    <ligand>
        <name>ATP</name>
        <dbReference type="ChEBI" id="CHEBI:30616"/>
    </ligand>
</feature>
<dbReference type="AlphaFoldDB" id="A0A101FX97"/>
<dbReference type="GO" id="GO:0005829">
    <property type="term" value="C:cytosol"/>
    <property type="evidence" value="ECO:0007669"/>
    <property type="project" value="TreeGrafter"/>
</dbReference>
<evidence type="ECO:0000256" key="9">
    <source>
        <dbReference type="ARBA" id="ARBA00049063"/>
    </source>
</evidence>
<feature type="binding site" evidence="10">
    <location>
        <position position="220"/>
    </location>
    <ligand>
        <name>ATP</name>
        <dbReference type="ChEBI" id="CHEBI:30616"/>
    </ligand>
</feature>
<keyword evidence="4" id="KW-0808">Transferase</keyword>
<name>A0A101FX97_9CHLR</name>